<feature type="domain" description="Phospholipase D N-terminal" evidence="3">
    <location>
        <begin position="31"/>
        <end position="147"/>
    </location>
</feature>
<evidence type="ECO:0000313" key="4">
    <source>
        <dbReference type="EMBL" id="QDT31180.1"/>
    </source>
</evidence>
<dbReference type="InterPro" id="IPR029052">
    <property type="entry name" value="Metallo-depent_PP-like"/>
</dbReference>
<accession>A0A517QHS5</accession>
<dbReference type="InterPro" id="IPR018946">
    <property type="entry name" value="PhoD-like_MPP"/>
</dbReference>
<dbReference type="Gene3D" id="2.60.40.380">
    <property type="entry name" value="Purple acid phosphatase-like, N-terminal"/>
    <property type="match status" value="1"/>
</dbReference>
<dbReference type="SUPFAM" id="SSF56300">
    <property type="entry name" value="Metallo-dependent phosphatases"/>
    <property type="match status" value="1"/>
</dbReference>
<evidence type="ECO:0000313" key="5">
    <source>
        <dbReference type="Proteomes" id="UP000315724"/>
    </source>
</evidence>
<feature type="domain" description="PhoD-like phosphatase metallophosphatase" evidence="2">
    <location>
        <begin position="170"/>
        <end position="428"/>
    </location>
</feature>
<dbReference type="Proteomes" id="UP000315724">
    <property type="component" value="Chromosome"/>
</dbReference>
<sequence length="479" mass="54110" precursor="true">MLGLRGFIALALFLVGNMEATVAVAAELGMGLRVGEVTQNSAVVWTRITKTKERNWDGIVAPPLRSKNRKVEISKIPVPDLEGEITGAPGLLRLSWSTNDTFEDANVTKWVAAEASGDFVHQFEINELTPGTKYFLRIDAKDAEDAAVSATATGSFSTPVEADQWQDASFAVVTGQMYKDLDHREGFHIYPAMKKVGVDFIVPTGDTVYYDNETPRANTLELARYHWHRMYSLPRHIEFHQTIPGYWEVDDHDALSDDCWPTKNPKFMLPLTFEQGYATFREQVPLGTQPTHRTVRYGKGLQIWMVEGRLYRSPNNSPDGPEKTIWGKEQREWLMKSILESDADFKVLVSPTPIVGPDRSGKKDNHANKVFAYEGNLFRDWTAEQKLDNFFVCCGDRHWQYYSIDPKTKLKEFSCGPASDQHAGGTPGQDFEVQPFHRVKGGFLTVNVLREKGSPVIAFRHHDVHGKVVNEYKQVGQEK</sequence>
<feature type="signal peptide" evidence="1">
    <location>
        <begin position="1"/>
        <end position="25"/>
    </location>
</feature>
<evidence type="ECO:0000256" key="1">
    <source>
        <dbReference type="SAM" id="SignalP"/>
    </source>
</evidence>
<keyword evidence="5" id="KW-1185">Reference proteome</keyword>
<dbReference type="AlphaFoldDB" id="A0A517QHS5"/>
<dbReference type="OrthoDB" id="9783365at2"/>
<dbReference type="Gene3D" id="3.60.21.70">
    <property type="entry name" value="PhoD-like phosphatase"/>
    <property type="match status" value="1"/>
</dbReference>
<dbReference type="Pfam" id="PF09423">
    <property type="entry name" value="PhoD"/>
    <property type="match status" value="1"/>
</dbReference>
<proteinExistence type="predicted"/>
<evidence type="ECO:0000259" key="3">
    <source>
        <dbReference type="Pfam" id="PF16655"/>
    </source>
</evidence>
<name>A0A517QHS5_9PLAN</name>
<dbReference type="InterPro" id="IPR052900">
    <property type="entry name" value="Phospholipid_Metab_Enz"/>
</dbReference>
<dbReference type="Pfam" id="PF16655">
    <property type="entry name" value="PhoD_N"/>
    <property type="match status" value="1"/>
</dbReference>
<dbReference type="EMBL" id="CP036267">
    <property type="protein sequence ID" value="QDT31180.1"/>
    <property type="molecule type" value="Genomic_DNA"/>
</dbReference>
<dbReference type="PANTHER" id="PTHR43606:SF1">
    <property type="entry name" value="PHOD-LIKE PHOSPHATASE METALLOPHOSPHATASE DOMAIN-CONTAINING PROTEIN"/>
    <property type="match status" value="1"/>
</dbReference>
<dbReference type="RefSeq" id="WP_145195569.1">
    <property type="nucleotide sequence ID" value="NZ_CP036267.1"/>
</dbReference>
<dbReference type="InterPro" id="IPR032093">
    <property type="entry name" value="PhoD_N"/>
</dbReference>
<evidence type="ECO:0000259" key="2">
    <source>
        <dbReference type="Pfam" id="PF09423"/>
    </source>
</evidence>
<keyword evidence="1" id="KW-0732">Signal</keyword>
<dbReference type="PANTHER" id="PTHR43606">
    <property type="entry name" value="PHOSPHATASE, PUTATIVE (AFU_ORTHOLOGUE AFUA_6G08710)-RELATED"/>
    <property type="match status" value="1"/>
</dbReference>
<protein>
    <submittedName>
        <fullName evidence="4">PhoD-like phosphatase</fullName>
    </submittedName>
</protein>
<reference evidence="4 5" key="1">
    <citation type="submission" date="2019-02" db="EMBL/GenBank/DDBJ databases">
        <title>Deep-cultivation of Planctomycetes and their phenomic and genomic characterization uncovers novel biology.</title>
        <authorList>
            <person name="Wiegand S."/>
            <person name="Jogler M."/>
            <person name="Boedeker C."/>
            <person name="Pinto D."/>
            <person name="Vollmers J."/>
            <person name="Rivas-Marin E."/>
            <person name="Kohn T."/>
            <person name="Peeters S.H."/>
            <person name="Heuer A."/>
            <person name="Rast P."/>
            <person name="Oberbeckmann S."/>
            <person name="Bunk B."/>
            <person name="Jeske O."/>
            <person name="Meyerdierks A."/>
            <person name="Storesund J.E."/>
            <person name="Kallscheuer N."/>
            <person name="Luecker S."/>
            <person name="Lage O.M."/>
            <person name="Pohl T."/>
            <person name="Merkel B.J."/>
            <person name="Hornburger P."/>
            <person name="Mueller R.-W."/>
            <person name="Bruemmer F."/>
            <person name="Labrenz M."/>
            <person name="Spormann A.M."/>
            <person name="Op den Camp H."/>
            <person name="Overmann J."/>
            <person name="Amann R."/>
            <person name="Jetten M.S.M."/>
            <person name="Mascher T."/>
            <person name="Medema M.H."/>
            <person name="Devos D.P."/>
            <person name="Kaster A.-K."/>
            <person name="Ovreas L."/>
            <person name="Rohde M."/>
            <person name="Galperin M.Y."/>
            <person name="Jogler C."/>
        </authorList>
    </citation>
    <scope>NUCLEOTIDE SEQUENCE [LARGE SCALE GENOMIC DNA]</scope>
    <source>
        <strain evidence="4 5">Mal48</strain>
    </source>
</reference>
<gene>
    <name evidence="4" type="ORF">Mal48_04120</name>
</gene>
<organism evidence="4 5">
    <name type="scientific">Thalassoglobus polymorphus</name>
    <dbReference type="NCBI Taxonomy" id="2527994"/>
    <lineage>
        <taxon>Bacteria</taxon>
        <taxon>Pseudomonadati</taxon>
        <taxon>Planctomycetota</taxon>
        <taxon>Planctomycetia</taxon>
        <taxon>Planctomycetales</taxon>
        <taxon>Planctomycetaceae</taxon>
        <taxon>Thalassoglobus</taxon>
    </lineage>
</organism>
<dbReference type="InterPro" id="IPR038607">
    <property type="entry name" value="PhoD-like_sf"/>
</dbReference>
<feature type="chain" id="PRO_5022055008" evidence="1">
    <location>
        <begin position="26"/>
        <end position="479"/>
    </location>
</feature>
<dbReference type="KEGG" id="tpol:Mal48_04120"/>